<organism evidence="3 7">
    <name type="scientific">Cafeteria roenbergensis</name>
    <name type="common">Marine flagellate</name>
    <dbReference type="NCBI Taxonomy" id="33653"/>
    <lineage>
        <taxon>Eukaryota</taxon>
        <taxon>Sar</taxon>
        <taxon>Stramenopiles</taxon>
        <taxon>Bigyra</taxon>
        <taxon>Opalozoa</taxon>
        <taxon>Bicosoecida</taxon>
        <taxon>Cafeteriaceae</taxon>
        <taxon>Cafeteria</taxon>
    </lineage>
</organism>
<gene>
    <name evidence="5" type="ORF">FNF27_07647</name>
    <name evidence="3" type="ORF">FNF29_02940</name>
    <name evidence="4" type="ORF">FNF31_04641</name>
</gene>
<dbReference type="Pfam" id="PF00085">
    <property type="entry name" value="Thioredoxin"/>
    <property type="match status" value="1"/>
</dbReference>
<dbReference type="CDD" id="cd02947">
    <property type="entry name" value="TRX_family"/>
    <property type="match status" value="1"/>
</dbReference>
<sequence>MAVTEVKTWAQLQSESASTAVAVCDVYTTWCGPCKAAAPVFAGLAKANPGVRFLKADLENGALRKLSSELHISSIPTFIVFKGGKVHKLVTGANFAGVRDAVASAGEELVMTEEAEASGSMCTVM</sequence>
<evidence type="ECO:0000313" key="8">
    <source>
        <dbReference type="Proteomes" id="UP000325113"/>
    </source>
</evidence>
<accession>A0A5A8CP66</accession>
<keyword evidence="7" id="KW-1185">Reference proteome</keyword>
<dbReference type="PRINTS" id="PR00421">
    <property type="entry name" value="THIOREDOXIN"/>
</dbReference>
<dbReference type="PANTHER" id="PTHR46115">
    <property type="entry name" value="THIOREDOXIN-LIKE PROTEIN 1"/>
    <property type="match status" value="1"/>
</dbReference>
<dbReference type="AlphaFoldDB" id="A0A5A8CP66"/>
<dbReference type="InterPro" id="IPR036249">
    <property type="entry name" value="Thioredoxin-like_sf"/>
</dbReference>
<dbReference type="PROSITE" id="PS51352">
    <property type="entry name" value="THIOREDOXIN_2"/>
    <property type="match status" value="1"/>
</dbReference>
<dbReference type="OrthoDB" id="2121326at2759"/>
<dbReference type="InterPro" id="IPR013766">
    <property type="entry name" value="Thioredoxin_domain"/>
</dbReference>
<evidence type="ECO:0000313" key="5">
    <source>
        <dbReference type="EMBL" id="KAA0165444.1"/>
    </source>
</evidence>
<dbReference type="Proteomes" id="UP000322899">
    <property type="component" value="Unassembled WGS sequence"/>
</dbReference>
<name>A0A5A8CP66_CAFRO</name>
<proteinExistence type="predicted"/>
<dbReference type="SUPFAM" id="SSF52833">
    <property type="entry name" value="Thioredoxin-like"/>
    <property type="match status" value="1"/>
</dbReference>
<dbReference type="Gene3D" id="3.40.30.10">
    <property type="entry name" value="Glutaredoxin"/>
    <property type="match status" value="1"/>
</dbReference>
<comment type="caution">
    <text evidence="3">The sequence shown here is derived from an EMBL/GenBank/DDBJ whole genome shotgun (WGS) entry which is preliminary data.</text>
</comment>
<reference evidence="6 7" key="1">
    <citation type="submission" date="2019-07" db="EMBL/GenBank/DDBJ databases">
        <title>Genomes of Cafeteria roenbergensis.</title>
        <authorList>
            <person name="Fischer M.G."/>
            <person name="Hackl T."/>
            <person name="Roman M."/>
        </authorList>
    </citation>
    <scope>NUCLEOTIDE SEQUENCE [LARGE SCALE GENOMIC DNA]</scope>
    <source>
        <strain evidence="3 7">BVI</strain>
        <strain evidence="4 8">Cflag</strain>
        <strain evidence="5 6">E4-10P</strain>
    </source>
</reference>
<protein>
    <recommendedName>
        <fullName evidence="2">Thioredoxin domain-containing protein</fullName>
    </recommendedName>
</protein>
<evidence type="ECO:0000313" key="6">
    <source>
        <dbReference type="Proteomes" id="UP000322899"/>
    </source>
</evidence>
<evidence type="ECO:0000259" key="2">
    <source>
        <dbReference type="PROSITE" id="PS51352"/>
    </source>
</evidence>
<evidence type="ECO:0000313" key="4">
    <source>
        <dbReference type="EMBL" id="KAA0159996.1"/>
    </source>
</evidence>
<evidence type="ECO:0000313" key="7">
    <source>
        <dbReference type="Proteomes" id="UP000323011"/>
    </source>
</evidence>
<dbReference type="EMBL" id="VLTO01000094">
    <property type="protein sequence ID" value="KAA0165444.1"/>
    <property type="molecule type" value="Genomic_DNA"/>
</dbReference>
<dbReference type="Proteomes" id="UP000323011">
    <property type="component" value="Unassembled WGS sequence"/>
</dbReference>
<dbReference type="EMBL" id="VLTN01000015">
    <property type="protein sequence ID" value="KAA0153551.1"/>
    <property type="molecule type" value="Genomic_DNA"/>
</dbReference>
<evidence type="ECO:0000256" key="1">
    <source>
        <dbReference type="ARBA" id="ARBA00023157"/>
    </source>
</evidence>
<feature type="domain" description="Thioredoxin" evidence="2">
    <location>
        <begin position="1"/>
        <end position="107"/>
    </location>
</feature>
<keyword evidence="1" id="KW-1015">Disulfide bond</keyword>
<evidence type="ECO:0000313" key="3">
    <source>
        <dbReference type="EMBL" id="KAA0153551.1"/>
    </source>
</evidence>
<dbReference type="EMBL" id="VLTM01000049">
    <property type="protein sequence ID" value="KAA0159996.1"/>
    <property type="molecule type" value="Genomic_DNA"/>
</dbReference>
<dbReference type="Proteomes" id="UP000325113">
    <property type="component" value="Unassembled WGS sequence"/>
</dbReference>